<feature type="compositionally biased region" description="Gly residues" evidence="5">
    <location>
        <begin position="151"/>
        <end position="171"/>
    </location>
</feature>
<evidence type="ECO:0000256" key="1">
    <source>
        <dbReference type="ARBA" id="ARBA00004141"/>
    </source>
</evidence>
<feature type="transmembrane region" description="Helical" evidence="6">
    <location>
        <begin position="413"/>
        <end position="431"/>
    </location>
</feature>
<dbReference type="InterPro" id="IPR051415">
    <property type="entry name" value="LAAT-1"/>
</dbReference>
<feature type="compositionally biased region" description="Gly residues" evidence="5">
    <location>
        <begin position="586"/>
        <end position="604"/>
    </location>
</feature>
<keyword evidence="4 6" id="KW-0472">Membrane</keyword>
<feature type="compositionally biased region" description="Basic residues" evidence="5">
    <location>
        <begin position="128"/>
        <end position="146"/>
    </location>
</feature>
<reference evidence="7 8" key="1">
    <citation type="journal article" date="2007" name="Science">
        <title>The Chlamydomonas genome reveals the evolution of key animal and plant functions.</title>
        <authorList>
            <person name="Merchant S.S."/>
            <person name="Prochnik S.E."/>
            <person name="Vallon O."/>
            <person name="Harris E.H."/>
            <person name="Karpowicz S.J."/>
            <person name="Witman G.B."/>
            <person name="Terry A."/>
            <person name="Salamov A."/>
            <person name="Fritz-Laylin L.K."/>
            <person name="Marechal-Drouard L."/>
            <person name="Marshall W.F."/>
            <person name="Qu L.H."/>
            <person name="Nelson D.R."/>
            <person name="Sanderfoot A.A."/>
            <person name="Spalding M.H."/>
            <person name="Kapitonov V.V."/>
            <person name="Ren Q."/>
            <person name="Ferris P."/>
            <person name="Lindquist E."/>
            <person name="Shapiro H."/>
            <person name="Lucas S.M."/>
            <person name="Grimwood J."/>
            <person name="Schmutz J."/>
            <person name="Cardol P."/>
            <person name="Cerutti H."/>
            <person name="Chanfreau G."/>
            <person name="Chen C.L."/>
            <person name="Cognat V."/>
            <person name="Croft M.T."/>
            <person name="Dent R."/>
            <person name="Dutcher S."/>
            <person name="Fernandez E."/>
            <person name="Fukuzawa H."/>
            <person name="Gonzalez-Ballester D."/>
            <person name="Gonzalez-Halphen D."/>
            <person name="Hallmann A."/>
            <person name="Hanikenne M."/>
            <person name="Hippler M."/>
            <person name="Inwood W."/>
            <person name="Jabbari K."/>
            <person name="Kalanon M."/>
            <person name="Kuras R."/>
            <person name="Lefebvre P.A."/>
            <person name="Lemaire S.D."/>
            <person name="Lobanov A.V."/>
            <person name="Lohr M."/>
            <person name="Manuell A."/>
            <person name="Meier I."/>
            <person name="Mets L."/>
            <person name="Mittag M."/>
            <person name="Mittelmeier T."/>
            <person name="Moroney J.V."/>
            <person name="Moseley J."/>
            <person name="Napoli C."/>
            <person name="Nedelcu A.M."/>
            <person name="Niyogi K."/>
            <person name="Novoselov S.V."/>
            <person name="Paulsen I.T."/>
            <person name="Pazour G."/>
            <person name="Purton S."/>
            <person name="Ral J.P."/>
            <person name="Riano-Pachon D.M."/>
            <person name="Riekhof W."/>
            <person name="Rymarquis L."/>
            <person name="Schroda M."/>
            <person name="Stern D."/>
            <person name="Umen J."/>
            <person name="Willows R."/>
            <person name="Wilson N."/>
            <person name="Zimmer S.L."/>
            <person name="Allmer J."/>
            <person name="Balk J."/>
            <person name="Bisova K."/>
            <person name="Chen C.J."/>
            <person name="Elias M."/>
            <person name="Gendler K."/>
            <person name="Hauser C."/>
            <person name="Lamb M.R."/>
            <person name="Ledford H."/>
            <person name="Long J.C."/>
            <person name="Minagawa J."/>
            <person name="Page M.D."/>
            <person name="Pan J."/>
            <person name="Pootakham W."/>
            <person name="Roje S."/>
            <person name="Rose A."/>
            <person name="Stahlberg E."/>
            <person name="Terauchi A.M."/>
            <person name="Yang P."/>
            <person name="Ball S."/>
            <person name="Bowler C."/>
            <person name="Dieckmann C.L."/>
            <person name="Gladyshev V.N."/>
            <person name="Green P."/>
            <person name="Jorgensen R."/>
            <person name="Mayfield S."/>
            <person name="Mueller-Roeber B."/>
            <person name="Rajamani S."/>
            <person name="Sayre R.T."/>
            <person name="Brokstein P."/>
            <person name="Dubchak I."/>
            <person name="Goodstein D."/>
            <person name="Hornick L."/>
            <person name="Huang Y.W."/>
            <person name="Jhaveri J."/>
            <person name="Luo Y."/>
            <person name="Martinez D."/>
            <person name="Ngau W.C."/>
            <person name="Otillar B."/>
            <person name="Poliakov A."/>
            <person name="Porter A."/>
            <person name="Szajkowski L."/>
            <person name="Werner G."/>
            <person name="Zhou K."/>
            <person name="Grigoriev I.V."/>
            <person name="Rokhsar D.S."/>
            <person name="Grossman A.R."/>
        </authorList>
    </citation>
    <scope>NUCLEOTIDE SEQUENCE [LARGE SCALE GENOMIC DNA]</scope>
    <source>
        <strain evidence="8">CC-503</strain>
    </source>
</reference>
<feature type="transmembrane region" description="Helical" evidence="6">
    <location>
        <begin position="452"/>
        <end position="470"/>
    </location>
</feature>
<dbReference type="FunFam" id="1.20.1280.290:FF:000009">
    <property type="entry name" value="PQ loop repeat family protein"/>
    <property type="match status" value="1"/>
</dbReference>
<dbReference type="Pfam" id="PF04193">
    <property type="entry name" value="PQ-loop"/>
    <property type="match status" value="2"/>
</dbReference>
<proteinExistence type="predicted"/>
<sequence length="619" mass="59919">MPYVDGQCDPAGANPWIEEHFRDCVYDFRDAFGFSLGLLSILVWLTAQLPQFISNVKNQSSEALSIWFLVEWFAGDTLNLLGCLIQGQQLPTTTILAAYFVLMDVIMLLQYIYYGALQARKARARAKALARRKQHAHHHHHHHHRSQTGPPGAGAGSSGAATHGGGVGSGGDSSQLHVRQAMAAVPFGAYESIGCSVASTPASVTPGPSYIPGAHPAWGAGSGGAGAPVAGSAAAGGAGMATAAGGGPGGVGGAGSAAAGATAGGGGGVAGAGGAGAGAGAGAAGGWKVSGAAAVSAAVSLVCVVCLVAAGPGGLLTSRPHSHQHPLGLAQGSGAGGLAAAGARQLLLIDFPADAGAASFWLPAASADGIGGRGGVGQALWRLAGGGGALRADPDDDDDNSDGDGCGFLNCDVALVAGTAMGYLSTCFYLASRVSQIKKNIARRSTAGLSPVMFMLTMTANLCTGISIVVRLRSLTQLEDQLPWMCGTFGTIALDCTLLFQTFTIGSNGGGHGGHGGSGEGAAAADAEGAGGGGGGMQANGRAGHAHDNGVVVVCAVSGAGAAAAAGAGAGSGTATVAVRARRGGGKGSAGTGAGAGAGMGGGDLEAPLLLGSGAETDG</sequence>
<evidence type="ECO:0000256" key="6">
    <source>
        <dbReference type="SAM" id="Phobius"/>
    </source>
</evidence>
<feature type="transmembrane region" description="Helical" evidence="6">
    <location>
        <begin position="96"/>
        <end position="114"/>
    </location>
</feature>
<feature type="region of interest" description="Disordered" evidence="5">
    <location>
        <begin position="128"/>
        <end position="173"/>
    </location>
</feature>
<name>A0A2K3DP47_CHLRE</name>
<feature type="compositionally biased region" description="Gly residues" evidence="5">
    <location>
        <begin position="511"/>
        <end position="520"/>
    </location>
</feature>
<dbReference type="PANTHER" id="PTHR16201">
    <property type="entry name" value="SEVEN TRANSMEMBRANE PROTEIN 1-RELATED"/>
    <property type="match status" value="1"/>
</dbReference>
<keyword evidence="8" id="KW-1185">Reference proteome</keyword>
<dbReference type="GO" id="GO:0016020">
    <property type="term" value="C:membrane"/>
    <property type="evidence" value="ECO:0000318"/>
    <property type="project" value="GO_Central"/>
</dbReference>
<protein>
    <submittedName>
        <fullName evidence="7">Uncharacterized protein</fullName>
    </submittedName>
</protein>
<evidence type="ECO:0000313" key="7">
    <source>
        <dbReference type="EMBL" id="PNW82302.1"/>
    </source>
</evidence>
<dbReference type="EMBL" id="CM008967">
    <property type="protein sequence ID" value="PNW82302.1"/>
    <property type="molecule type" value="Genomic_DNA"/>
</dbReference>
<dbReference type="FunCoup" id="A0A2K3DP47">
    <property type="interactions" value="645"/>
</dbReference>
<evidence type="ECO:0000256" key="2">
    <source>
        <dbReference type="ARBA" id="ARBA00022692"/>
    </source>
</evidence>
<comment type="subcellular location">
    <subcellularLocation>
        <location evidence="1">Membrane</location>
        <topology evidence="1">Multi-pass membrane protein</topology>
    </subcellularLocation>
</comment>
<evidence type="ECO:0000256" key="5">
    <source>
        <dbReference type="SAM" id="MobiDB-lite"/>
    </source>
</evidence>
<dbReference type="GO" id="GO:0015174">
    <property type="term" value="F:basic amino acid transmembrane transporter activity"/>
    <property type="evidence" value="ECO:0000318"/>
    <property type="project" value="GO_Central"/>
</dbReference>
<dbReference type="Gramene" id="PNW82302">
    <property type="protein sequence ID" value="PNW82302"/>
    <property type="gene ID" value="CHLRE_06g278191v5"/>
</dbReference>
<dbReference type="InterPro" id="IPR006603">
    <property type="entry name" value="PQ-loop_rpt"/>
</dbReference>
<evidence type="ECO:0000256" key="3">
    <source>
        <dbReference type="ARBA" id="ARBA00022989"/>
    </source>
</evidence>
<organism evidence="7 8">
    <name type="scientific">Chlamydomonas reinhardtii</name>
    <name type="common">Chlamydomonas smithii</name>
    <dbReference type="NCBI Taxonomy" id="3055"/>
    <lineage>
        <taxon>Eukaryota</taxon>
        <taxon>Viridiplantae</taxon>
        <taxon>Chlorophyta</taxon>
        <taxon>core chlorophytes</taxon>
        <taxon>Chlorophyceae</taxon>
        <taxon>CS clade</taxon>
        <taxon>Chlamydomonadales</taxon>
        <taxon>Chlamydomonadaceae</taxon>
        <taxon>Chlamydomonas</taxon>
    </lineage>
</organism>
<dbReference type="Proteomes" id="UP000006906">
    <property type="component" value="Chromosome 6"/>
</dbReference>
<dbReference type="PANTHER" id="PTHR16201:SF34">
    <property type="entry name" value="LYSOSOMAL AMINO ACID TRANSPORTER 1"/>
    <property type="match status" value="1"/>
</dbReference>
<dbReference type="GO" id="GO:0098852">
    <property type="term" value="C:lytic vacuole membrane"/>
    <property type="evidence" value="ECO:0007669"/>
    <property type="project" value="UniProtKB-ARBA"/>
</dbReference>
<dbReference type="InParanoid" id="A0A2K3DP47"/>
<feature type="transmembrane region" description="Helical" evidence="6">
    <location>
        <begin position="65"/>
        <end position="84"/>
    </location>
</feature>
<dbReference type="Gene3D" id="1.20.1280.290">
    <property type="match status" value="2"/>
</dbReference>
<dbReference type="SMART" id="SM00679">
    <property type="entry name" value="CTNS"/>
    <property type="match status" value="2"/>
</dbReference>
<dbReference type="AlphaFoldDB" id="A0A2K3DP47"/>
<dbReference type="RefSeq" id="XP_042923832.1">
    <property type="nucleotide sequence ID" value="XM_043063127.1"/>
</dbReference>
<accession>A0A2K3DP47</accession>
<dbReference type="KEGG" id="cre:CHLRE_06g278191v5"/>
<gene>
    <name evidence="7" type="ORF">CHLRE_06g278191v5</name>
</gene>
<feature type="region of interest" description="Disordered" evidence="5">
    <location>
        <begin position="583"/>
        <end position="619"/>
    </location>
</feature>
<feature type="region of interest" description="Disordered" evidence="5">
    <location>
        <begin position="511"/>
        <end position="541"/>
    </location>
</feature>
<dbReference type="STRING" id="3055.A0A2K3DP47"/>
<keyword evidence="3 6" id="KW-1133">Transmembrane helix</keyword>
<feature type="compositionally biased region" description="Gly residues" evidence="5">
    <location>
        <begin position="529"/>
        <end position="538"/>
    </location>
</feature>
<dbReference type="OrthoDB" id="8048523at2759"/>
<feature type="transmembrane region" description="Helical" evidence="6">
    <location>
        <begin position="31"/>
        <end position="53"/>
    </location>
</feature>
<evidence type="ECO:0000313" key="8">
    <source>
        <dbReference type="Proteomes" id="UP000006906"/>
    </source>
</evidence>
<dbReference type="GeneID" id="66053703"/>
<evidence type="ECO:0000256" key="4">
    <source>
        <dbReference type="ARBA" id="ARBA00023136"/>
    </source>
</evidence>
<keyword evidence="2 6" id="KW-0812">Transmembrane</keyword>